<feature type="compositionally biased region" description="Basic and acidic residues" evidence="1">
    <location>
        <begin position="34"/>
        <end position="60"/>
    </location>
</feature>
<feature type="region of interest" description="Disordered" evidence="1">
    <location>
        <begin position="333"/>
        <end position="386"/>
    </location>
</feature>
<accession>A0ABZ1CBW4</accession>
<feature type="compositionally biased region" description="Basic and acidic residues" evidence="1">
    <location>
        <begin position="1"/>
        <end position="16"/>
    </location>
</feature>
<dbReference type="PANTHER" id="PTHR33472">
    <property type="entry name" value="OS01G0106600 PROTEIN"/>
    <property type="match status" value="1"/>
</dbReference>
<organism evidence="2 3">
    <name type="scientific">Actomonas aquatica</name>
    <dbReference type="NCBI Taxonomy" id="2866162"/>
    <lineage>
        <taxon>Bacteria</taxon>
        <taxon>Pseudomonadati</taxon>
        <taxon>Verrucomicrobiota</taxon>
        <taxon>Opitutia</taxon>
        <taxon>Opitutales</taxon>
        <taxon>Opitutaceae</taxon>
        <taxon>Actomonas</taxon>
    </lineage>
</organism>
<feature type="compositionally biased region" description="Acidic residues" evidence="1">
    <location>
        <begin position="646"/>
        <end position="661"/>
    </location>
</feature>
<sequence>MDDKPTNEEPKKDFNKLDLSQLESFSFGTQWTQDKAEKGGGPRGRDDRPRREGGPREPRKDRRGFKRPAGAPSGGGFEGRGERGDRPAGGGRGERPGGEGRGGERRGGGGRGGEGRGGEGRGGRGGFRGDRRRGGPGGPGGPAMPPAPYVSPYFDVTFYPEDVSFAALSKTIRASCRTFELFDIAKTVIGKNDRFVVVLERKPAAKGAEPAEKRPFYVSLPDGMPFESEDAAINHIMQHHVEKFFRAEQVEVDPPKGSFQVINRCGVTGELLGPPNYHLYSQICQQHHASRLSRMPFETFRNRIESVREQEVVDAWLEMMKKVTRYTWALDGAPKPAETPAAPTAPAAEAAPEAAEAPAPEGEATEAPAAEESAVSEAAAPAAPAAPSFDSLTEAKVYLLSHARDKAVRTYEHGRFHGNIIEKMPDGEIKRAVVGALERQQRFPLDTANALRGRLRREGFTIFKKGSKGISYVCAVKRKFRVPGQTFADSIDELINFIETHSMVKVSELPDKFLGLTPVAEATAAPVAPEAPAAAPATETTPPEEPAAAEETAAEAETPAPEAAAPAAAEAPAPAATGTTSPFAPDDQPKIKRMQLDLRWLVTEGYVTEFIDGSLFAAPPMPEAKPKPQAEPAKATKPAAAAEAAADVDESEAETEPEAVPDEPAAAPETESEPEAEKKAAEAAPAEPAPTPTAEEPAAETAEPPAETDDEKKSAE</sequence>
<gene>
    <name evidence="2" type="ORF">K1X11_007120</name>
</gene>
<feature type="region of interest" description="Disordered" evidence="1">
    <location>
        <begin position="618"/>
        <end position="716"/>
    </location>
</feature>
<feature type="region of interest" description="Disordered" evidence="1">
    <location>
        <begin position="529"/>
        <end position="590"/>
    </location>
</feature>
<feature type="compositionally biased region" description="Low complexity" evidence="1">
    <location>
        <begin position="630"/>
        <end position="645"/>
    </location>
</feature>
<dbReference type="PANTHER" id="PTHR33472:SF28">
    <property type="entry name" value="BROMO AND FHA DOMAIN-CONTAINING PROTEIN DDB_G0267958"/>
    <property type="match status" value="1"/>
</dbReference>
<feature type="compositionally biased region" description="Polar residues" evidence="1">
    <location>
        <begin position="21"/>
        <end position="33"/>
    </location>
</feature>
<dbReference type="RefSeq" id="WP_221031041.1">
    <property type="nucleotide sequence ID" value="NZ_CP139781.1"/>
</dbReference>
<proteinExistence type="predicted"/>
<evidence type="ECO:0000256" key="1">
    <source>
        <dbReference type="SAM" id="MobiDB-lite"/>
    </source>
</evidence>
<name>A0ABZ1CBW4_9BACT</name>
<feature type="compositionally biased region" description="Low complexity" evidence="1">
    <location>
        <begin position="529"/>
        <end position="541"/>
    </location>
</feature>
<reference evidence="2 3" key="1">
    <citation type="submission" date="2023-12" db="EMBL/GenBank/DDBJ databases">
        <title>Description of an unclassified Opitutus bacterium of Verrucomicrobiota.</title>
        <authorList>
            <person name="Zhang D.-F."/>
        </authorList>
    </citation>
    <scope>NUCLEOTIDE SEQUENCE [LARGE SCALE GENOMIC DNA]</scope>
    <source>
        <strain evidence="2 3">WL0086</strain>
    </source>
</reference>
<feature type="region of interest" description="Disordered" evidence="1">
    <location>
        <begin position="1"/>
        <end position="146"/>
    </location>
</feature>
<protein>
    <submittedName>
        <fullName evidence="2">Uncharacterized protein</fullName>
    </submittedName>
</protein>
<feature type="compositionally biased region" description="Basic and acidic residues" evidence="1">
    <location>
        <begin position="79"/>
        <end position="133"/>
    </location>
</feature>
<feature type="compositionally biased region" description="Low complexity" evidence="1">
    <location>
        <begin position="549"/>
        <end position="577"/>
    </location>
</feature>
<dbReference type="EMBL" id="CP139781">
    <property type="protein sequence ID" value="WRQ89174.1"/>
    <property type="molecule type" value="Genomic_DNA"/>
</dbReference>
<keyword evidence="3" id="KW-1185">Reference proteome</keyword>
<evidence type="ECO:0000313" key="2">
    <source>
        <dbReference type="EMBL" id="WRQ89174.1"/>
    </source>
</evidence>
<feature type="compositionally biased region" description="Low complexity" evidence="1">
    <location>
        <begin position="682"/>
        <end position="705"/>
    </location>
</feature>
<dbReference type="Proteomes" id="UP000738431">
    <property type="component" value="Chromosome"/>
</dbReference>
<evidence type="ECO:0000313" key="3">
    <source>
        <dbReference type="Proteomes" id="UP000738431"/>
    </source>
</evidence>